<dbReference type="Pfam" id="PF00069">
    <property type="entry name" value="Pkinase"/>
    <property type="match status" value="1"/>
</dbReference>
<proteinExistence type="predicted"/>
<dbReference type="GO" id="GO:0004672">
    <property type="term" value="F:protein kinase activity"/>
    <property type="evidence" value="ECO:0007669"/>
    <property type="project" value="InterPro"/>
</dbReference>
<dbReference type="Gene3D" id="1.10.510.10">
    <property type="entry name" value="Transferase(Phosphotransferase) domain 1"/>
    <property type="match status" value="1"/>
</dbReference>
<dbReference type="InterPro" id="IPR013761">
    <property type="entry name" value="SAM/pointed_sf"/>
</dbReference>
<name>A0A8H3L300_9GLOM</name>
<gene>
    <name evidence="2" type="ORF">RCL2_000521200</name>
</gene>
<protein>
    <recommendedName>
        <fullName evidence="1">Protein kinase domain-containing protein</fullName>
    </recommendedName>
</protein>
<evidence type="ECO:0000259" key="1">
    <source>
        <dbReference type="PROSITE" id="PS50011"/>
    </source>
</evidence>
<dbReference type="Proteomes" id="UP000615446">
    <property type="component" value="Unassembled WGS sequence"/>
</dbReference>
<accession>A0A8H3L300</accession>
<dbReference type="InterPro" id="IPR011009">
    <property type="entry name" value="Kinase-like_dom_sf"/>
</dbReference>
<sequence length="575" mass="65969">MSTSTIIDPLVEDVKKYDTEGLITYLRGKNLGLKQEVYDILQSEDVNGHSFLRLTEERLNEYNIKGRSRMSLVDLINNLNSQKQFVAVDNDTLKWQKRLKVYHDTVSRGLEANSPSVEASPDIFFKNQQTNPILNGRPLENIGPPITLYNSAFSLFLNHLNDENLEIPSDFLKWAEKLIFAAADNYDNGEECNEIMRKIFMENLGSIFLIAYEKKNQKYKSDEVFITSSGLLVVGIGKNDPTIQGAIYYRNYWSQQNVEQIRDCCCVPSFIITMTGPWLCILGGIFLSRVVIQPLTDLIPLTVNLRDFDKVKRIARLFYSLFLAFRQLNLFYQKLKLTASDQRFFPYVQQFKFNGDNVNFTYINELSDDYKKTIWKAKKDNGQMIVVKFTPEYNVEAHNLCADVGCAPNLLYCSDDVQTQILGGFRMIIMEYVNGISLDQKLAEGELAAESCKTIYKDMERAIKLLHGKNFVFADLRASNVLVFETEDTQRAMLIDFDWCGKDDVDRYPPSMNQDLSWPSEAKPCALLKKNHDLYWLDLLLHEYLSPPDTFTFKLPDPSSVGSRMSSGSRSHLSP</sequence>
<reference evidence="2" key="1">
    <citation type="submission" date="2019-10" db="EMBL/GenBank/DDBJ databases">
        <title>Conservation and host-specific expression of non-tandemly repeated heterogenous ribosome RNA gene in arbuscular mycorrhizal fungi.</title>
        <authorList>
            <person name="Maeda T."/>
            <person name="Kobayashi Y."/>
            <person name="Nakagawa T."/>
            <person name="Ezawa T."/>
            <person name="Yamaguchi K."/>
            <person name="Bino T."/>
            <person name="Nishimoto Y."/>
            <person name="Shigenobu S."/>
            <person name="Kawaguchi M."/>
        </authorList>
    </citation>
    <scope>NUCLEOTIDE SEQUENCE</scope>
    <source>
        <strain evidence="2">HR1</strain>
    </source>
</reference>
<evidence type="ECO:0000313" key="3">
    <source>
        <dbReference type="Proteomes" id="UP000615446"/>
    </source>
</evidence>
<dbReference type="Gene3D" id="1.10.150.50">
    <property type="entry name" value="Transcription Factor, Ets-1"/>
    <property type="match status" value="1"/>
</dbReference>
<dbReference type="OrthoDB" id="2315594at2759"/>
<dbReference type="InterPro" id="IPR000719">
    <property type="entry name" value="Prot_kinase_dom"/>
</dbReference>
<dbReference type="SUPFAM" id="SSF56112">
    <property type="entry name" value="Protein kinase-like (PK-like)"/>
    <property type="match status" value="1"/>
</dbReference>
<evidence type="ECO:0000313" key="2">
    <source>
        <dbReference type="EMBL" id="GES77881.1"/>
    </source>
</evidence>
<dbReference type="AlphaFoldDB" id="A0A8H3L300"/>
<dbReference type="GO" id="GO:0005524">
    <property type="term" value="F:ATP binding"/>
    <property type="evidence" value="ECO:0007669"/>
    <property type="project" value="InterPro"/>
</dbReference>
<dbReference type="EMBL" id="BLAL01000034">
    <property type="protein sequence ID" value="GES77881.1"/>
    <property type="molecule type" value="Genomic_DNA"/>
</dbReference>
<dbReference type="PROSITE" id="PS50011">
    <property type="entry name" value="PROTEIN_KINASE_DOM"/>
    <property type="match status" value="1"/>
</dbReference>
<comment type="caution">
    <text evidence="2">The sequence shown here is derived from an EMBL/GenBank/DDBJ whole genome shotgun (WGS) entry which is preliminary data.</text>
</comment>
<organism evidence="2 3">
    <name type="scientific">Rhizophagus clarus</name>
    <dbReference type="NCBI Taxonomy" id="94130"/>
    <lineage>
        <taxon>Eukaryota</taxon>
        <taxon>Fungi</taxon>
        <taxon>Fungi incertae sedis</taxon>
        <taxon>Mucoromycota</taxon>
        <taxon>Glomeromycotina</taxon>
        <taxon>Glomeromycetes</taxon>
        <taxon>Glomerales</taxon>
        <taxon>Glomeraceae</taxon>
        <taxon>Rhizophagus</taxon>
    </lineage>
</organism>
<feature type="domain" description="Protein kinase" evidence="1">
    <location>
        <begin position="360"/>
        <end position="575"/>
    </location>
</feature>